<comment type="similarity">
    <text evidence="1">Belongs to the type-I restriction system S methylase family.</text>
</comment>
<keyword evidence="3" id="KW-0238">DNA-binding</keyword>
<dbReference type="GO" id="GO:0009307">
    <property type="term" value="P:DNA restriction-modification system"/>
    <property type="evidence" value="ECO:0007669"/>
    <property type="project" value="UniProtKB-KW"/>
</dbReference>
<feature type="domain" description="Type I restriction modification DNA specificity" evidence="4">
    <location>
        <begin position="9"/>
        <end position="177"/>
    </location>
</feature>
<keyword evidence="5" id="KW-0540">Nuclease</keyword>
<gene>
    <name evidence="5" type="ORF">DDW44_28050</name>
</gene>
<keyword evidence="6" id="KW-1185">Reference proteome</keyword>
<evidence type="ECO:0000259" key="4">
    <source>
        <dbReference type="Pfam" id="PF01420"/>
    </source>
</evidence>
<organism evidence="5 6">
    <name type="scientific">Streptomyces tirandamycinicus</name>
    <dbReference type="NCBI Taxonomy" id="2174846"/>
    <lineage>
        <taxon>Bacteria</taxon>
        <taxon>Bacillati</taxon>
        <taxon>Actinomycetota</taxon>
        <taxon>Actinomycetes</taxon>
        <taxon>Kitasatosporales</taxon>
        <taxon>Streptomycetaceae</taxon>
        <taxon>Streptomyces</taxon>
    </lineage>
</organism>
<dbReference type="GO" id="GO:0003677">
    <property type="term" value="F:DNA binding"/>
    <property type="evidence" value="ECO:0007669"/>
    <property type="project" value="UniProtKB-KW"/>
</dbReference>
<evidence type="ECO:0000256" key="1">
    <source>
        <dbReference type="ARBA" id="ARBA00010923"/>
    </source>
</evidence>
<proteinExistence type="inferred from homology"/>
<dbReference type="InterPro" id="IPR052021">
    <property type="entry name" value="Type-I_RS_S_subunit"/>
</dbReference>
<evidence type="ECO:0000256" key="3">
    <source>
        <dbReference type="ARBA" id="ARBA00023125"/>
    </source>
</evidence>
<keyword evidence="2" id="KW-0680">Restriction system</keyword>
<dbReference type="SUPFAM" id="SSF116734">
    <property type="entry name" value="DNA methylase specificity domain"/>
    <property type="match status" value="2"/>
</dbReference>
<dbReference type="EMBL" id="CP029188">
    <property type="protein sequence ID" value="AWI32225.1"/>
    <property type="molecule type" value="Genomic_DNA"/>
</dbReference>
<dbReference type="RefSeq" id="WP_108908214.1">
    <property type="nucleotide sequence ID" value="NZ_CP029188.1"/>
</dbReference>
<dbReference type="GO" id="GO:0004519">
    <property type="term" value="F:endonuclease activity"/>
    <property type="evidence" value="ECO:0007669"/>
    <property type="project" value="UniProtKB-KW"/>
</dbReference>
<dbReference type="PANTHER" id="PTHR30408:SF12">
    <property type="entry name" value="TYPE I RESTRICTION ENZYME MJAVIII SPECIFICITY SUBUNIT"/>
    <property type="match status" value="1"/>
</dbReference>
<dbReference type="Proteomes" id="UP000244900">
    <property type="component" value="Chromosome"/>
</dbReference>
<sequence>MTDAIRALPEGWSETRLDRIATVNARIGWKALTASEYQPDGYAFLATPNIKNAEIDFVRVNYISEFRYNESPELKLQVGDVLLAKDGNTLGIVNIVRQLPRAATVNGSIAVLRSFDMEPRFLRYVIQSSFIQGHINSVKDGMGVPHLFQRDIKRFPLPAPPLEEQCRIADYLDTETARIDRLVRSQLHLIDLLKEREEAAIEEVLSHVAEKSIRLKYLLLSPPSYGANEPAQHDRRDWPRYIRTTDIAEDGTLRDETFASLPPEVAQQYLLDDGDLLLVRSGATAGKAFLYDLRFGPAAHAGYLIRARLNSQLILPRLIWHFCQTTAYWQQINEGAIQATIQNVNAEKYGNLLVPHMAHDRQLDALRHIDALTEKSGELRRHAHQMLALLAERRQALITAAVTGQFDVSTASGRNVTEGVTV</sequence>
<reference evidence="5 6" key="1">
    <citation type="submission" date="2018-05" db="EMBL/GenBank/DDBJ databases">
        <title>Complete genome sequence of sponge-derived Streptomyces sp. HNM0039.</title>
        <authorList>
            <person name="Huang X."/>
            <person name="Zhou S."/>
        </authorList>
    </citation>
    <scope>NUCLEOTIDE SEQUENCE [LARGE SCALE GENOMIC DNA]</scope>
    <source>
        <strain evidence="5 6">HNM0039</strain>
    </source>
</reference>
<dbReference type="Gene3D" id="3.90.220.20">
    <property type="entry name" value="DNA methylase specificity domains"/>
    <property type="match status" value="2"/>
</dbReference>
<keyword evidence="5" id="KW-0378">Hydrolase</keyword>
<dbReference type="Pfam" id="PF01420">
    <property type="entry name" value="Methylase_S"/>
    <property type="match status" value="1"/>
</dbReference>
<dbReference type="AlphaFoldDB" id="A0A2S1T0P1"/>
<evidence type="ECO:0000256" key="2">
    <source>
        <dbReference type="ARBA" id="ARBA00022747"/>
    </source>
</evidence>
<dbReference type="REBASE" id="250759">
    <property type="entry name" value="S.Ssp39ORF28055P"/>
</dbReference>
<keyword evidence="5" id="KW-0255">Endonuclease</keyword>
<dbReference type="PANTHER" id="PTHR30408">
    <property type="entry name" value="TYPE-1 RESTRICTION ENZYME ECOKI SPECIFICITY PROTEIN"/>
    <property type="match status" value="1"/>
</dbReference>
<dbReference type="KEGG" id="stir:DDW44_28050"/>
<evidence type="ECO:0000313" key="5">
    <source>
        <dbReference type="EMBL" id="AWI32225.1"/>
    </source>
</evidence>
<dbReference type="InterPro" id="IPR000055">
    <property type="entry name" value="Restrct_endonuc_typeI_TRD"/>
</dbReference>
<dbReference type="InterPro" id="IPR044946">
    <property type="entry name" value="Restrct_endonuc_typeI_TRD_sf"/>
</dbReference>
<protein>
    <submittedName>
        <fullName evidence="5">Type I restriction endonuclease subunit S</fullName>
    </submittedName>
</protein>
<dbReference type="OrthoDB" id="3197085at2"/>
<evidence type="ECO:0000313" key="6">
    <source>
        <dbReference type="Proteomes" id="UP000244900"/>
    </source>
</evidence>
<name>A0A2S1T0P1_9ACTN</name>
<accession>A0A2S1T0P1</accession>